<evidence type="ECO:0000256" key="4">
    <source>
        <dbReference type="ARBA" id="ARBA00022989"/>
    </source>
</evidence>
<evidence type="ECO:0000256" key="1">
    <source>
        <dbReference type="ARBA" id="ARBA00004141"/>
    </source>
</evidence>
<keyword evidence="3 6" id="KW-0812">Transmembrane</keyword>
<accession>A0A914XME5</accession>
<dbReference type="PANTHER" id="PTHR21433:SF0">
    <property type="entry name" value="TRANSMEMBRANE PROTEIN 120 HOMOLOG"/>
    <property type="match status" value="1"/>
</dbReference>
<dbReference type="AlphaFoldDB" id="A0A914XME5"/>
<keyword evidence="7" id="KW-1185">Reference proteome</keyword>
<feature type="transmembrane region" description="Helical" evidence="6">
    <location>
        <begin position="309"/>
        <end position="331"/>
    </location>
</feature>
<evidence type="ECO:0000256" key="5">
    <source>
        <dbReference type="ARBA" id="ARBA00023136"/>
    </source>
</evidence>
<dbReference type="GO" id="GO:0016020">
    <property type="term" value="C:membrane"/>
    <property type="evidence" value="ECO:0007669"/>
    <property type="project" value="UniProtKB-SubCell"/>
</dbReference>
<keyword evidence="5 6" id="KW-0472">Membrane</keyword>
<comment type="similarity">
    <text evidence="2">Belongs to the TMEM120 family.</text>
</comment>
<evidence type="ECO:0000256" key="2">
    <source>
        <dbReference type="ARBA" id="ARBA00009700"/>
    </source>
</evidence>
<name>A0A914XME5_9BILA</name>
<protein>
    <submittedName>
        <fullName evidence="8">Transmembrane protein 120A</fullName>
    </submittedName>
</protein>
<reference evidence="8" key="1">
    <citation type="submission" date="2022-11" db="UniProtKB">
        <authorList>
            <consortium name="WormBaseParasite"/>
        </authorList>
    </citation>
    <scope>IDENTIFICATION</scope>
</reference>
<evidence type="ECO:0000256" key="3">
    <source>
        <dbReference type="ARBA" id="ARBA00022692"/>
    </source>
</evidence>
<dbReference type="InterPro" id="IPR012926">
    <property type="entry name" value="TMEM120A/B"/>
</dbReference>
<dbReference type="WBParaSite" id="PSAMB.scaffold8839size5719.g31831.t1">
    <property type="protein sequence ID" value="PSAMB.scaffold8839size5719.g31831.t1"/>
    <property type="gene ID" value="PSAMB.scaffold8839size5719.g31831"/>
</dbReference>
<feature type="transmembrane region" description="Helical" evidence="6">
    <location>
        <begin position="274"/>
        <end position="297"/>
    </location>
</feature>
<organism evidence="7 8">
    <name type="scientific">Plectus sambesii</name>
    <dbReference type="NCBI Taxonomy" id="2011161"/>
    <lineage>
        <taxon>Eukaryota</taxon>
        <taxon>Metazoa</taxon>
        <taxon>Ecdysozoa</taxon>
        <taxon>Nematoda</taxon>
        <taxon>Chromadorea</taxon>
        <taxon>Plectida</taxon>
        <taxon>Plectina</taxon>
        <taxon>Plectoidea</taxon>
        <taxon>Plectidae</taxon>
        <taxon>Plectus</taxon>
    </lineage>
</organism>
<dbReference type="PANTHER" id="PTHR21433">
    <property type="entry name" value="TRANSMEMBRANE PROTEIN INDUCED BY TUMOR NECROSIS FACTOR ALPHA"/>
    <property type="match status" value="1"/>
</dbReference>
<evidence type="ECO:0000313" key="8">
    <source>
        <dbReference type="WBParaSite" id="PSAMB.scaffold8839size5719.g31831.t1"/>
    </source>
</evidence>
<comment type="subcellular location">
    <subcellularLocation>
        <location evidence="1">Membrane</location>
        <topology evidence="1">Multi-pass membrane protein</topology>
    </subcellularLocation>
</comment>
<sequence length="360" mass="42397">MASYQGIIKEWDELSAEFRQLETTHDEYITKLREVERLQKDCLKAVSHHQYRVGQIKDALRTKLKSSDDQPTTDESTRIQDLQTDMSDIKGRLIDMQTELPVQNNGIYLSIILGSNLNLSLMNKNDRYRYKEEYEKFKMTVTNVLLVTLLFAYFFHTRAMDAIAHFLMVWFYCTLTIRESILRINGSRIKGWWVIHHYASCVLCGITLTWKDGVCYQEFRPQFLLFSVYIGLVQLMQCQYQRGCLRRLHSLGQRHSMDITVEGFSTWMFKGLTFLLPFLIVGYLFQFYNAFTLIQIWRYNDCSGQWQVFALALLFFIIGLGNSMTTLSVLVRKYQTQGNYSSRRRLVTKYSTQPRESKSE</sequence>
<feature type="transmembrane region" description="Helical" evidence="6">
    <location>
        <begin position="137"/>
        <end position="156"/>
    </location>
</feature>
<evidence type="ECO:0000313" key="7">
    <source>
        <dbReference type="Proteomes" id="UP000887566"/>
    </source>
</evidence>
<feature type="transmembrane region" description="Helical" evidence="6">
    <location>
        <begin position="162"/>
        <end position="181"/>
    </location>
</feature>
<dbReference type="Proteomes" id="UP000887566">
    <property type="component" value="Unplaced"/>
</dbReference>
<keyword evidence="4 6" id="KW-1133">Transmembrane helix</keyword>
<evidence type="ECO:0000256" key="6">
    <source>
        <dbReference type="SAM" id="Phobius"/>
    </source>
</evidence>
<dbReference type="Pfam" id="PF07851">
    <property type="entry name" value="TMEM120A-B"/>
    <property type="match status" value="1"/>
</dbReference>
<proteinExistence type="inferred from homology"/>